<protein>
    <submittedName>
        <fullName evidence="2">Uncharacterized protein</fullName>
    </submittedName>
</protein>
<dbReference type="AlphaFoldDB" id="A0AAV3ZRY0"/>
<name>A0AAV3ZRY0_9GAST</name>
<dbReference type="EMBL" id="BLXT01002790">
    <property type="protein sequence ID" value="GFN97607.1"/>
    <property type="molecule type" value="Genomic_DNA"/>
</dbReference>
<dbReference type="Proteomes" id="UP000735302">
    <property type="component" value="Unassembled WGS sequence"/>
</dbReference>
<feature type="chain" id="PRO_5043752600" evidence="1">
    <location>
        <begin position="22"/>
        <end position="76"/>
    </location>
</feature>
<feature type="signal peptide" evidence="1">
    <location>
        <begin position="1"/>
        <end position="21"/>
    </location>
</feature>
<comment type="caution">
    <text evidence="2">The sequence shown here is derived from an EMBL/GenBank/DDBJ whole genome shotgun (WGS) entry which is preliminary data.</text>
</comment>
<evidence type="ECO:0000313" key="3">
    <source>
        <dbReference type="Proteomes" id="UP000735302"/>
    </source>
</evidence>
<keyword evidence="3" id="KW-1185">Reference proteome</keyword>
<gene>
    <name evidence="2" type="ORF">PoB_002411300</name>
</gene>
<keyword evidence="1" id="KW-0732">Signal</keyword>
<reference evidence="2 3" key="1">
    <citation type="journal article" date="2021" name="Elife">
        <title>Chloroplast acquisition without the gene transfer in kleptoplastic sea slugs, Plakobranchus ocellatus.</title>
        <authorList>
            <person name="Maeda T."/>
            <person name="Takahashi S."/>
            <person name="Yoshida T."/>
            <person name="Shimamura S."/>
            <person name="Takaki Y."/>
            <person name="Nagai Y."/>
            <person name="Toyoda A."/>
            <person name="Suzuki Y."/>
            <person name="Arimoto A."/>
            <person name="Ishii H."/>
            <person name="Satoh N."/>
            <person name="Nishiyama T."/>
            <person name="Hasebe M."/>
            <person name="Maruyama T."/>
            <person name="Minagawa J."/>
            <person name="Obokata J."/>
            <person name="Shigenobu S."/>
        </authorList>
    </citation>
    <scope>NUCLEOTIDE SEQUENCE [LARGE SCALE GENOMIC DNA]</scope>
</reference>
<accession>A0AAV3ZRY0</accession>
<evidence type="ECO:0000256" key="1">
    <source>
        <dbReference type="SAM" id="SignalP"/>
    </source>
</evidence>
<organism evidence="2 3">
    <name type="scientific">Plakobranchus ocellatus</name>
    <dbReference type="NCBI Taxonomy" id="259542"/>
    <lineage>
        <taxon>Eukaryota</taxon>
        <taxon>Metazoa</taxon>
        <taxon>Spiralia</taxon>
        <taxon>Lophotrochozoa</taxon>
        <taxon>Mollusca</taxon>
        <taxon>Gastropoda</taxon>
        <taxon>Heterobranchia</taxon>
        <taxon>Euthyneura</taxon>
        <taxon>Panpulmonata</taxon>
        <taxon>Sacoglossa</taxon>
        <taxon>Placobranchoidea</taxon>
        <taxon>Plakobranchidae</taxon>
        <taxon>Plakobranchus</taxon>
    </lineage>
</organism>
<sequence>MKWDKTVLSLITAHLVPLAFSLPIAGRCKGTWASYSYSWSGPSRSGWVLPTLPIETSRLSPTPLDHSVDIATKIAV</sequence>
<proteinExistence type="predicted"/>
<evidence type="ECO:0000313" key="2">
    <source>
        <dbReference type="EMBL" id="GFN97607.1"/>
    </source>
</evidence>